<evidence type="ECO:0000313" key="3">
    <source>
        <dbReference type="Proteomes" id="UP000275180"/>
    </source>
</evidence>
<comment type="caution">
    <text evidence="2">The sequence shown here is derived from an EMBL/GenBank/DDBJ whole genome shotgun (WGS) entry which is preliminary data.</text>
</comment>
<accession>A0A3M6R1J3</accession>
<dbReference type="GO" id="GO:0046872">
    <property type="term" value="F:metal ion binding"/>
    <property type="evidence" value="ECO:0007669"/>
    <property type="project" value="UniProtKB-KW"/>
</dbReference>
<dbReference type="Proteomes" id="UP000275180">
    <property type="component" value="Unassembled WGS sequence"/>
</dbReference>
<dbReference type="AlphaFoldDB" id="A0A3M6R1J3"/>
<gene>
    <name evidence="2" type="ORF">EBQ34_14050</name>
</gene>
<dbReference type="EMBL" id="RDQJ01000035">
    <property type="protein sequence ID" value="RMX09138.1"/>
    <property type="molecule type" value="Genomic_DNA"/>
</dbReference>
<evidence type="ECO:0000313" key="2">
    <source>
        <dbReference type="EMBL" id="RMX09138.1"/>
    </source>
</evidence>
<protein>
    <submittedName>
        <fullName evidence="2">Peptidase M29</fullName>
    </submittedName>
</protein>
<dbReference type="RefSeq" id="WP_122245974.1">
    <property type="nucleotide sequence ID" value="NZ_RDQJ01000035.1"/>
</dbReference>
<dbReference type="InterPro" id="IPR058739">
    <property type="entry name" value="NicX"/>
</dbReference>
<dbReference type="InterPro" id="IPR052170">
    <property type="entry name" value="M29_Exopeptidase"/>
</dbReference>
<dbReference type="OrthoDB" id="6918951at2"/>
<proteinExistence type="predicted"/>
<organism evidence="2 3">
    <name type="scientific">Vandammella animalimorsus</name>
    <dbReference type="NCBI Taxonomy" id="2029117"/>
    <lineage>
        <taxon>Bacteria</taxon>
        <taxon>Pseudomonadati</taxon>
        <taxon>Pseudomonadota</taxon>
        <taxon>Betaproteobacteria</taxon>
        <taxon>Burkholderiales</taxon>
        <taxon>Comamonadaceae</taxon>
        <taxon>Vandammella</taxon>
    </lineage>
</organism>
<keyword evidence="1" id="KW-0479">Metal-binding</keyword>
<evidence type="ECO:0000256" key="1">
    <source>
        <dbReference type="ARBA" id="ARBA00022723"/>
    </source>
</evidence>
<dbReference type="PANTHER" id="PTHR34448:SF1">
    <property type="entry name" value="BLL6088 PROTEIN"/>
    <property type="match status" value="1"/>
</dbReference>
<dbReference type="PANTHER" id="PTHR34448">
    <property type="entry name" value="AMINOPEPTIDASE"/>
    <property type="match status" value="1"/>
</dbReference>
<reference evidence="2 3" key="1">
    <citation type="submission" date="2018-10" db="EMBL/GenBank/DDBJ databases">
        <title>Comamonadaceae CDC group NO-1 genome sequencing and assembly.</title>
        <authorList>
            <person name="Bernier A.-M."/>
            <person name="Bernard K."/>
        </authorList>
    </citation>
    <scope>NUCLEOTIDE SEQUENCE [LARGE SCALE GENOMIC DNA]</scope>
    <source>
        <strain evidence="2 3">NML180582</strain>
    </source>
</reference>
<sequence length="348" mass="37712">MLIERVEGKWVADFVEVFGLCKVRRGEVAAILSESQSRAVLVELAELALVQMGAKVFHVRLPSPRLRAAAPLRSTGTSLAIEGLEPVIAALSASDFIVDCTVEGLLHAVERSALLARGARIMMISNEHPEILERLKPCPAVHEKCQLGAQMISDARTMRITSRAGTDLTVDLTQVPGRGSAGIADRPGSFGYWPAGLCICYPSNGSVNGTLVLDCGDVNLTFKRYLDTPVTLRIENDFVVAIEGDGLDAQLLRSYYSCWEGRDAYAISHVGWGMAPAARWDALVMYDKRDTNGTELRAFAGNFLISTGANPVAGRFTSCHFDYPMRHCTVSLDGQDVVREGVLQGVLA</sequence>
<name>A0A3M6R1J3_9BURK</name>
<dbReference type="Pfam" id="PF26233">
    <property type="entry name" value="NicX"/>
    <property type="match status" value="1"/>
</dbReference>